<dbReference type="Proteomes" id="UP000614047">
    <property type="component" value="Unassembled WGS sequence"/>
</dbReference>
<name>A0A931GIG2_9ACTN</name>
<comment type="caution">
    <text evidence="1">The sequence shown here is derived from an EMBL/GenBank/DDBJ whole genome shotgun (WGS) entry which is preliminary data.</text>
</comment>
<evidence type="ECO:0000313" key="2">
    <source>
        <dbReference type="Proteomes" id="UP000614047"/>
    </source>
</evidence>
<gene>
    <name evidence="1" type="ORF">IW256_002105</name>
</gene>
<reference evidence="1" key="1">
    <citation type="submission" date="2020-11" db="EMBL/GenBank/DDBJ databases">
        <title>Sequencing the genomes of 1000 actinobacteria strains.</title>
        <authorList>
            <person name="Klenk H.-P."/>
        </authorList>
    </citation>
    <scope>NUCLEOTIDE SEQUENCE</scope>
    <source>
        <strain evidence="1">DSM 43175</strain>
    </source>
</reference>
<protein>
    <recommendedName>
        <fullName evidence="3">Catalytic LigB subunit of aromatic ring-opening dioxygenase</fullName>
    </recommendedName>
</protein>
<dbReference type="RefSeq" id="WP_197010779.1">
    <property type="nucleotide sequence ID" value="NZ_BAABES010000008.1"/>
</dbReference>
<dbReference type="EMBL" id="JADOUA010000001">
    <property type="protein sequence ID" value="MBG6087992.1"/>
    <property type="molecule type" value="Genomic_DNA"/>
</dbReference>
<organism evidence="1 2">
    <name type="scientific">Actinomadura viridis</name>
    <dbReference type="NCBI Taxonomy" id="58110"/>
    <lineage>
        <taxon>Bacteria</taxon>
        <taxon>Bacillati</taxon>
        <taxon>Actinomycetota</taxon>
        <taxon>Actinomycetes</taxon>
        <taxon>Streptosporangiales</taxon>
        <taxon>Thermomonosporaceae</taxon>
        <taxon>Actinomadura</taxon>
    </lineage>
</organism>
<dbReference type="CDD" id="cd07951">
    <property type="entry name" value="ED_3B_N_AMMECR1"/>
    <property type="match status" value="1"/>
</dbReference>
<proteinExistence type="predicted"/>
<keyword evidence="2" id="KW-1185">Reference proteome</keyword>
<evidence type="ECO:0008006" key="3">
    <source>
        <dbReference type="Google" id="ProtNLM"/>
    </source>
</evidence>
<dbReference type="AlphaFoldDB" id="A0A931GIG2"/>
<dbReference type="Gene3D" id="3.40.830.10">
    <property type="entry name" value="LigB-like"/>
    <property type="match status" value="1"/>
</dbReference>
<evidence type="ECO:0000313" key="1">
    <source>
        <dbReference type="EMBL" id="MBG6087992.1"/>
    </source>
</evidence>
<accession>A0A931GIG2</accession>
<sequence>MLIHAAVCPHPPLLVPELAGAAAPELDGLRAACGRAVRGALAAVQAGRNGIVIVVGGGPDTRAHGPEAAGTLRPYGLDRTFGTGDPEGPDALPLSLTIGRWLLEEAAAPGAAARFQSVGEDAAPAECLRLGRELAGSAERVAFLVMGDGSACLSEKAPGYLDPRAEPYDEAVARALGDADTAALAGLDPGVSRELLAAGRPAWQVLAGAAGEAGAAPFDAELLDHRAPYGVGYFVATWTRRA</sequence>